<dbReference type="InterPro" id="IPR000153">
    <property type="entry name" value="Reo_capsid_sigma3"/>
</dbReference>
<dbReference type="GO" id="GO:0005198">
    <property type="term" value="F:structural molecule activity"/>
    <property type="evidence" value="ECO:0007669"/>
    <property type="project" value="InterPro"/>
</dbReference>
<dbReference type="SUPFAM" id="SSF64465">
    <property type="entry name" value="Outer capsid protein sigma 3"/>
    <property type="match status" value="1"/>
</dbReference>
<dbReference type="Gene3D" id="3.90.1630.10">
    <property type="entry name" value="Outer-capsid protein sigma 3, small lobe"/>
    <property type="match status" value="1"/>
</dbReference>
<protein>
    <submittedName>
        <fullName evidence="1">S3 protein</fullName>
    </submittedName>
</protein>
<dbReference type="InterPro" id="IPR023634">
    <property type="entry name" value="Reovirus_capsid_sigma-3_dom_sf"/>
</dbReference>
<dbReference type="GO" id="GO:0019058">
    <property type="term" value="P:viral life cycle"/>
    <property type="evidence" value="ECO:0007669"/>
    <property type="project" value="InterPro"/>
</dbReference>
<organism evidence="1">
    <name type="scientific">Duck reovirus GZ/CHN/2007</name>
    <dbReference type="NCBI Taxonomy" id="926004"/>
    <lineage>
        <taxon>Viruses</taxon>
        <taxon>Riboviria</taxon>
        <taxon>Orthornavirae</taxon>
        <taxon>Duplornaviricota</taxon>
        <taxon>Resentoviricetes</taxon>
        <taxon>Reovirales</taxon>
        <taxon>Spinareoviridae</taxon>
        <taxon>Orthoreovirus</taxon>
        <taxon>Orthoreovirus avis</taxon>
        <taxon>Avian orthoreovirus</taxon>
    </lineage>
</organism>
<proteinExistence type="predicted"/>
<sequence>MEVRVPNFHSFIEGITTSYLRSPACWNSKTLWDIEEFHTPDVIRVGNAYCCTQCCGVLYYGAPPSDGNCFPHHKCHQQQYRTETPLMRYIRVGRATEQLLDQYAIALHVIADYYDEASKQPQDIAETESIAPLDIVTRTESIRSDRAVDPEFWTYPLERRGYDARHEIARAGWKMIDASSRSRTLPDCLVSNMLHTRHVFSQMLTTTTIYDVAVTGKAVKFSPMVVTMPTRGDGAVALSRGNLDHDVEDCWMDGFCILPPIIGSVGITGQFERGSYHNFGHPMVGSGKKASHYRNLFMESWRGWSKSSFTCAVGMEPAECESRLRGHARTMFGRSLPDICDFEETTHVGQSSAPLKKATKLSFLECRW</sequence>
<dbReference type="Pfam" id="PF00979">
    <property type="entry name" value="Reovirus_cap"/>
    <property type="match status" value="1"/>
</dbReference>
<accession>E5FPX8</accession>
<name>E5FPX8_9REOV</name>
<evidence type="ECO:0000313" key="1">
    <source>
        <dbReference type="EMBL" id="ADR30470.1"/>
    </source>
</evidence>
<reference evidence="1" key="1">
    <citation type="submission" date="2010-06" db="EMBL/GenBank/DDBJ databases">
        <authorList>
            <person name="Liu H."/>
        </authorList>
    </citation>
    <scope>NUCLEOTIDE SEQUENCE</scope>
    <source>
        <strain evidence="1">DRV-GZ</strain>
    </source>
</reference>
<dbReference type="EMBL" id="HM591301">
    <property type="protein sequence ID" value="ADR30470.1"/>
    <property type="molecule type" value="Genomic_RNA"/>
</dbReference>